<keyword evidence="10" id="KW-1161">Viral attachment to host cell</keyword>
<dbReference type="Gene3D" id="2.60.120.950">
    <property type="entry name" value="Circovirus capsid protein"/>
    <property type="match status" value="1"/>
</dbReference>
<protein>
    <submittedName>
        <fullName evidence="16">Capsid protein</fullName>
    </submittedName>
</protein>
<keyword evidence="7" id="KW-1048">Host nucleus</keyword>
<keyword evidence="5" id="KW-1163">Viral penetration into host nucleus</keyword>
<dbReference type="GO" id="GO:0019069">
    <property type="term" value="P:viral capsid assembly"/>
    <property type="evidence" value="ECO:0007669"/>
    <property type="project" value="InterPro"/>
</dbReference>
<dbReference type="OrthoDB" id="18040at10239"/>
<dbReference type="GO" id="GO:0075509">
    <property type="term" value="P:endocytosis involved in viral entry into host cell"/>
    <property type="evidence" value="ECO:0007669"/>
    <property type="project" value="UniProtKB-KW"/>
</dbReference>
<evidence type="ECO:0000256" key="5">
    <source>
        <dbReference type="ARBA" id="ARBA00022524"/>
    </source>
</evidence>
<evidence type="ECO:0000256" key="10">
    <source>
        <dbReference type="ARBA" id="ARBA00022804"/>
    </source>
</evidence>
<evidence type="ECO:0000256" key="13">
    <source>
        <dbReference type="ARBA" id="ARBA00023125"/>
    </source>
</evidence>
<evidence type="ECO:0000256" key="12">
    <source>
        <dbReference type="ARBA" id="ARBA00022890"/>
    </source>
</evidence>
<evidence type="ECO:0000256" key="15">
    <source>
        <dbReference type="ARBA" id="ARBA00046863"/>
    </source>
</evidence>
<accession>M9V9M6</accession>
<evidence type="ECO:0000256" key="2">
    <source>
        <dbReference type="ARBA" id="ARBA00004328"/>
    </source>
</evidence>
<evidence type="ECO:0000256" key="9">
    <source>
        <dbReference type="ARBA" id="ARBA00022595"/>
    </source>
</evidence>
<evidence type="ECO:0000313" key="16">
    <source>
        <dbReference type="EMBL" id="AGJ74755.1"/>
    </source>
</evidence>
<dbReference type="EMBL" id="KC512918">
    <property type="protein sequence ID" value="AGJ74755.1"/>
    <property type="molecule type" value="Genomic_DNA"/>
</dbReference>
<dbReference type="InterPro" id="IPR003383">
    <property type="entry name" value="Circovirus_capsid"/>
</dbReference>
<keyword evidence="13" id="KW-0238">DNA-binding</keyword>
<evidence type="ECO:0000256" key="14">
    <source>
        <dbReference type="ARBA" id="ARBA00023296"/>
    </source>
</evidence>
<dbReference type="GO" id="GO:0042025">
    <property type="term" value="C:host cell nucleus"/>
    <property type="evidence" value="ECO:0007669"/>
    <property type="project" value="UniProtKB-SubCell"/>
</dbReference>
<dbReference type="Pfam" id="PF02443">
    <property type="entry name" value="Circo_capsid"/>
    <property type="match status" value="1"/>
</dbReference>
<keyword evidence="4" id="KW-1140">T=1 icosahedral capsid protein</keyword>
<dbReference type="InterPro" id="IPR038652">
    <property type="entry name" value="Circovirus_capsid_sf"/>
</dbReference>
<keyword evidence="11" id="KW-0946">Virion</keyword>
<dbReference type="GeneID" id="37617147"/>
<evidence type="ECO:0000256" key="4">
    <source>
        <dbReference type="ARBA" id="ARBA00022431"/>
    </source>
</evidence>
<evidence type="ECO:0000256" key="7">
    <source>
        <dbReference type="ARBA" id="ARBA00022562"/>
    </source>
</evidence>
<keyword evidence="12" id="KW-1164">Virus endocytosis by host</keyword>
<dbReference type="GO" id="GO:0075732">
    <property type="term" value="P:viral penetration into host nucleus"/>
    <property type="evidence" value="ECO:0007669"/>
    <property type="project" value="UniProtKB-KW"/>
</dbReference>
<evidence type="ECO:0000256" key="8">
    <source>
        <dbReference type="ARBA" id="ARBA00022581"/>
    </source>
</evidence>
<keyword evidence="17" id="KW-1185">Reference proteome</keyword>
<keyword evidence="9" id="KW-1162">Viral penetration into host cytoplasm</keyword>
<dbReference type="GO" id="GO:0043657">
    <property type="term" value="C:host cell"/>
    <property type="evidence" value="ECO:0007669"/>
    <property type="project" value="GOC"/>
</dbReference>
<keyword evidence="6" id="KW-0167">Capsid protein</keyword>
<organism evidence="16 17">
    <name type="scientific">Dragonfly associated cyclovirus 6</name>
    <dbReference type="NCBI Taxonomy" id="1574360"/>
    <lineage>
        <taxon>Viruses</taxon>
        <taxon>Monodnaviria</taxon>
        <taxon>Shotokuvirae</taxon>
        <taxon>Cressdnaviricota</taxon>
        <taxon>Arfiviricetes</taxon>
        <taxon>Cirlivirales</taxon>
        <taxon>Circoviridae</taxon>
        <taxon>Cyclovirus</taxon>
        <taxon>Cyclovirus babka</taxon>
    </lineage>
</organism>
<sequence length="224" mass="25702">MVARRFRRVARRRVPLRRTRAYRVRRRRVLRRPRAGRGNYRFKFTVLSSITQGLDKTGIYNVSFKPKDFNEFVNLAANFEAYRFTRQRVRVLPQQNVSNNSSSLIGDYVIFPWHRPSPSNYTFNDFLSVDKAKVFRGTGCGSMTFVPAVLVSTAATGVGGANYVKTTYKSRIEIITKDSIDVDHYTGVIGFQALSDAPEGSKAHYNVVTDVWCTMYNQKTIKNY</sequence>
<keyword evidence="14" id="KW-1160">Virus entry into host cell</keyword>
<evidence type="ECO:0000256" key="11">
    <source>
        <dbReference type="ARBA" id="ARBA00022844"/>
    </source>
</evidence>
<dbReference type="GO" id="GO:0019062">
    <property type="term" value="P:virion attachment to host cell"/>
    <property type="evidence" value="ECO:0007669"/>
    <property type="project" value="UniProtKB-KW"/>
</dbReference>
<reference evidence="16 17" key="1">
    <citation type="journal article" date="2013" name="J. Gen. Virol.">
        <title>High global diversity of cycloviruses amongst dragonflies.</title>
        <authorList>
            <person name="Dayaram A."/>
            <person name="Potter K.A."/>
            <person name="Moline A.B."/>
            <person name="Rosenstein D.D."/>
            <person name="Marinov M."/>
            <person name="Thomas J.E."/>
            <person name="Breitbart M."/>
            <person name="Rosario K."/>
            <person name="Arguello-Astorga G.R."/>
            <person name="Varsani A."/>
        </authorList>
    </citation>
    <scope>NUCLEOTIDE SEQUENCE [LARGE SCALE GENOMIC DNA]</scope>
    <source>
        <strain evidence="16">DfCyV-6_US-DFKWGX-2012</strain>
    </source>
</reference>
<evidence type="ECO:0000256" key="6">
    <source>
        <dbReference type="ARBA" id="ARBA00022561"/>
    </source>
</evidence>
<keyword evidence="8" id="KW-0945">Host-virus interaction</keyword>
<dbReference type="RefSeq" id="YP_009506309.1">
    <property type="nucleotide sequence ID" value="NC_038408.1"/>
</dbReference>
<proteinExistence type="inferred from homology"/>
<comment type="subcellular location">
    <subcellularLocation>
        <location evidence="1">Host nucleus</location>
    </subcellularLocation>
    <subcellularLocation>
        <location evidence="2">Virion</location>
    </subcellularLocation>
</comment>
<name>M9V9M6_9CIRC</name>
<evidence type="ECO:0000313" key="17">
    <source>
        <dbReference type="Proteomes" id="UP000175225"/>
    </source>
</evidence>
<evidence type="ECO:0000256" key="3">
    <source>
        <dbReference type="ARBA" id="ARBA00010301"/>
    </source>
</evidence>
<evidence type="ECO:0000256" key="1">
    <source>
        <dbReference type="ARBA" id="ARBA00004147"/>
    </source>
</evidence>
<dbReference type="GO" id="GO:0039615">
    <property type="term" value="C:T=1 icosahedral viral capsid"/>
    <property type="evidence" value="ECO:0007669"/>
    <property type="project" value="UniProtKB-KW"/>
</dbReference>
<dbReference type="Proteomes" id="UP000175225">
    <property type="component" value="Segment"/>
</dbReference>
<dbReference type="GO" id="GO:0003677">
    <property type="term" value="F:DNA binding"/>
    <property type="evidence" value="ECO:0007669"/>
    <property type="project" value="UniProtKB-KW"/>
</dbReference>
<dbReference type="KEGG" id="vg:37617147"/>
<comment type="similarity">
    <text evidence="3">Belongs to the circoviridae capsid protein family.</text>
</comment>
<comment type="subunit">
    <text evidence="15">Homomultimer. Assembles in the nucleus, presumably in an immature form, then migrates to the cytoplasm once assembled as mature virion. Interacts with Rep; this interaction relocates Rep into the nucleus.</text>
</comment>